<dbReference type="EC" id="2.1.2.9" evidence="3 8"/>
<dbReference type="EMBL" id="LTBA01000001">
    <property type="protein sequence ID" value="KYH35916.1"/>
    <property type="molecule type" value="Genomic_DNA"/>
</dbReference>
<name>A0A151B7N3_9CLOT</name>
<dbReference type="InterPro" id="IPR036477">
    <property type="entry name" value="Formyl_transf_N_sf"/>
</dbReference>
<dbReference type="STRING" id="1121338.CLTEP_03090"/>
<organism evidence="11 12">
    <name type="scientific">Clostridium tepidiprofundi DSM 19306</name>
    <dbReference type="NCBI Taxonomy" id="1121338"/>
    <lineage>
        <taxon>Bacteria</taxon>
        <taxon>Bacillati</taxon>
        <taxon>Bacillota</taxon>
        <taxon>Clostridia</taxon>
        <taxon>Eubacteriales</taxon>
        <taxon>Clostridiaceae</taxon>
        <taxon>Clostridium</taxon>
    </lineage>
</organism>
<proteinExistence type="inferred from homology"/>
<keyword evidence="12" id="KW-1185">Reference proteome</keyword>
<evidence type="ECO:0000259" key="10">
    <source>
        <dbReference type="Pfam" id="PF02911"/>
    </source>
</evidence>
<dbReference type="Gene3D" id="3.40.50.170">
    <property type="entry name" value="Formyl transferase, N-terminal domain"/>
    <property type="match status" value="1"/>
</dbReference>
<evidence type="ECO:0000256" key="2">
    <source>
        <dbReference type="ARBA" id="ARBA00010699"/>
    </source>
</evidence>
<evidence type="ECO:0000256" key="6">
    <source>
        <dbReference type="ARBA" id="ARBA00022917"/>
    </source>
</evidence>
<comment type="catalytic activity">
    <reaction evidence="7 8">
        <text>L-methionyl-tRNA(fMet) + (6R)-10-formyltetrahydrofolate = N-formyl-L-methionyl-tRNA(fMet) + (6S)-5,6,7,8-tetrahydrofolate + H(+)</text>
        <dbReference type="Rhea" id="RHEA:24380"/>
        <dbReference type="Rhea" id="RHEA-COMP:9952"/>
        <dbReference type="Rhea" id="RHEA-COMP:9953"/>
        <dbReference type="ChEBI" id="CHEBI:15378"/>
        <dbReference type="ChEBI" id="CHEBI:57453"/>
        <dbReference type="ChEBI" id="CHEBI:78530"/>
        <dbReference type="ChEBI" id="CHEBI:78844"/>
        <dbReference type="ChEBI" id="CHEBI:195366"/>
        <dbReference type="EC" id="2.1.2.9"/>
    </reaction>
</comment>
<comment type="similarity">
    <text evidence="2 8">Belongs to the Fmt family.</text>
</comment>
<keyword evidence="6 8" id="KW-0648">Protein biosynthesis</keyword>
<dbReference type="RefSeq" id="WP_066821458.1">
    <property type="nucleotide sequence ID" value="NZ_LTBA01000001.1"/>
</dbReference>
<dbReference type="InterPro" id="IPR044135">
    <property type="entry name" value="Met-tRNA-FMT_C"/>
</dbReference>
<dbReference type="CDD" id="cd08646">
    <property type="entry name" value="FMT_core_Met-tRNA-FMT_N"/>
    <property type="match status" value="1"/>
</dbReference>
<feature type="domain" description="Formyl transferase C-terminal" evidence="10">
    <location>
        <begin position="205"/>
        <end position="301"/>
    </location>
</feature>
<comment type="function">
    <text evidence="1 8">Attaches a formyl group to the free amino group of methionyl-tRNA(fMet). The formyl group appears to play a dual role in the initiator identity of N-formylmethionyl-tRNA by promoting its recognition by IF2 and preventing the misappropriation of this tRNA by the elongation apparatus.</text>
</comment>
<dbReference type="SUPFAM" id="SSF53328">
    <property type="entry name" value="Formyltransferase"/>
    <property type="match status" value="1"/>
</dbReference>
<gene>
    <name evidence="8 11" type="primary">fmt</name>
    <name evidence="11" type="ORF">CLTEP_03090</name>
</gene>
<evidence type="ECO:0000256" key="3">
    <source>
        <dbReference type="ARBA" id="ARBA00012261"/>
    </source>
</evidence>
<dbReference type="Pfam" id="PF02911">
    <property type="entry name" value="Formyl_trans_C"/>
    <property type="match status" value="1"/>
</dbReference>
<protein>
    <recommendedName>
        <fullName evidence="4 8">Methionyl-tRNA formyltransferase</fullName>
        <ecNumber evidence="3 8">2.1.2.9</ecNumber>
    </recommendedName>
</protein>
<feature type="binding site" evidence="8">
    <location>
        <begin position="110"/>
        <end position="113"/>
    </location>
    <ligand>
        <name>(6S)-5,6,7,8-tetrahydrofolate</name>
        <dbReference type="ChEBI" id="CHEBI:57453"/>
    </ligand>
</feature>
<dbReference type="CDD" id="cd08704">
    <property type="entry name" value="Met_tRNA_FMT_C"/>
    <property type="match status" value="1"/>
</dbReference>
<dbReference type="InterPro" id="IPR005794">
    <property type="entry name" value="Fmt"/>
</dbReference>
<dbReference type="HAMAP" id="MF_00182">
    <property type="entry name" value="Formyl_trans"/>
    <property type="match status" value="1"/>
</dbReference>
<dbReference type="InterPro" id="IPR037022">
    <property type="entry name" value="Formyl_trans_C_sf"/>
</dbReference>
<dbReference type="PANTHER" id="PTHR11138:SF5">
    <property type="entry name" value="METHIONYL-TRNA FORMYLTRANSFERASE, MITOCHONDRIAL"/>
    <property type="match status" value="1"/>
</dbReference>
<comment type="caution">
    <text evidence="11">The sequence shown here is derived from an EMBL/GenBank/DDBJ whole genome shotgun (WGS) entry which is preliminary data.</text>
</comment>
<dbReference type="SUPFAM" id="SSF50486">
    <property type="entry name" value="FMT C-terminal domain-like"/>
    <property type="match status" value="1"/>
</dbReference>
<dbReference type="GO" id="GO:0004479">
    <property type="term" value="F:methionyl-tRNA formyltransferase activity"/>
    <property type="evidence" value="ECO:0007669"/>
    <property type="project" value="UniProtKB-UniRule"/>
</dbReference>
<accession>A0A151B7N3</accession>
<dbReference type="OrthoDB" id="9802815at2"/>
<dbReference type="GO" id="GO:0005829">
    <property type="term" value="C:cytosol"/>
    <property type="evidence" value="ECO:0007669"/>
    <property type="project" value="TreeGrafter"/>
</dbReference>
<dbReference type="NCBIfam" id="TIGR00460">
    <property type="entry name" value="fmt"/>
    <property type="match status" value="1"/>
</dbReference>
<evidence type="ECO:0000313" key="12">
    <source>
        <dbReference type="Proteomes" id="UP000075531"/>
    </source>
</evidence>
<reference evidence="11 12" key="1">
    <citation type="submission" date="2016-02" db="EMBL/GenBank/DDBJ databases">
        <title>Genome sequence of Clostridium tepidiprofundi DSM 19306.</title>
        <authorList>
            <person name="Poehlein A."/>
            <person name="Daniel R."/>
        </authorList>
    </citation>
    <scope>NUCLEOTIDE SEQUENCE [LARGE SCALE GENOMIC DNA]</scope>
    <source>
        <strain evidence="11 12">DSM 19306</strain>
    </source>
</reference>
<evidence type="ECO:0000259" key="9">
    <source>
        <dbReference type="Pfam" id="PF00551"/>
    </source>
</evidence>
<sequence>MIKIIFMGTPDFAVPSFEALVKEYDVKAVVTQPDRPKGRGKKLAFSPVKEAALNKNVEIFQPAKLKNDSETIEKLKKIAPDFIVVVAFGQILSKEVLDIPKYGCINLHASLLPKYRGAAPINWAIINGEKISGNTTMLMDEGLDTGDILLKQEVEITHSMTAEELHNILMKEGAVLLVETINKFMSGQIHPKKQPKECDFYASMLNKDMAKINWNSSAEKVHNFIRGMNPWPVAYTHYEDRIMKVFSSKVIYEKTNKEPGTICDISNEGIKVACKENSILIDTIQFPGKKPLKVKEFIKGNSLKNGTILV</sequence>
<dbReference type="Pfam" id="PF00551">
    <property type="entry name" value="Formyl_trans_N"/>
    <property type="match status" value="1"/>
</dbReference>
<keyword evidence="5 8" id="KW-0808">Transferase</keyword>
<evidence type="ECO:0000256" key="4">
    <source>
        <dbReference type="ARBA" id="ARBA00016014"/>
    </source>
</evidence>
<feature type="domain" description="Formyl transferase N-terminal" evidence="9">
    <location>
        <begin position="3"/>
        <end position="180"/>
    </location>
</feature>
<dbReference type="InterPro" id="IPR002376">
    <property type="entry name" value="Formyl_transf_N"/>
</dbReference>
<dbReference type="Gene3D" id="3.10.25.10">
    <property type="entry name" value="Formyl transferase, C-terminal domain"/>
    <property type="match status" value="1"/>
</dbReference>
<dbReference type="InterPro" id="IPR001555">
    <property type="entry name" value="GART_AS"/>
</dbReference>
<dbReference type="PANTHER" id="PTHR11138">
    <property type="entry name" value="METHIONYL-TRNA FORMYLTRANSFERASE"/>
    <property type="match status" value="1"/>
</dbReference>
<dbReference type="PATRIC" id="fig|1121338.3.peg.313"/>
<dbReference type="Proteomes" id="UP000075531">
    <property type="component" value="Unassembled WGS sequence"/>
</dbReference>
<evidence type="ECO:0000313" key="11">
    <source>
        <dbReference type="EMBL" id="KYH35916.1"/>
    </source>
</evidence>
<evidence type="ECO:0000256" key="1">
    <source>
        <dbReference type="ARBA" id="ARBA00002606"/>
    </source>
</evidence>
<dbReference type="PROSITE" id="PS00373">
    <property type="entry name" value="GART"/>
    <property type="match status" value="1"/>
</dbReference>
<evidence type="ECO:0000256" key="7">
    <source>
        <dbReference type="ARBA" id="ARBA00048558"/>
    </source>
</evidence>
<evidence type="ECO:0000256" key="8">
    <source>
        <dbReference type="HAMAP-Rule" id="MF_00182"/>
    </source>
</evidence>
<dbReference type="InterPro" id="IPR005793">
    <property type="entry name" value="Formyl_trans_C"/>
</dbReference>
<dbReference type="AlphaFoldDB" id="A0A151B7N3"/>
<evidence type="ECO:0000256" key="5">
    <source>
        <dbReference type="ARBA" id="ARBA00022679"/>
    </source>
</evidence>
<dbReference type="InterPro" id="IPR041711">
    <property type="entry name" value="Met-tRNA-FMT_N"/>
</dbReference>
<dbReference type="InterPro" id="IPR011034">
    <property type="entry name" value="Formyl_transferase-like_C_sf"/>
</dbReference>